<evidence type="ECO:0000313" key="3">
    <source>
        <dbReference type="EMBL" id="MDM0044200.1"/>
    </source>
</evidence>
<accession>A0ABT7N8I0</accession>
<feature type="compositionally biased region" description="Basic and acidic residues" evidence="1">
    <location>
        <begin position="59"/>
        <end position="84"/>
    </location>
</feature>
<feature type="region of interest" description="Disordered" evidence="1">
    <location>
        <begin position="59"/>
        <end position="97"/>
    </location>
</feature>
<sequence>MVRRFPDRLRVIALSAALACAATPAWAQSGRNATPTAKRLDALQQLVEEQGRQIETLKRQLADQDSRQRETAEKAEAAQQEARKPSPPVRAPGTAEAAAAAAAATAASAAAQAPEAARPVSVGVAPAKEQAAPPMAQIFDEPSILTPRGKFVFEPSFQYSYSSNDRVALVGYTVIPAILIGLIDVREVKRNMMVPTITGRWGISNKMEVEAKLPYVIRSDSTVSREVFTGAAQDNVFDTKGNGIGDVELALRYQMFSARENWPYVVGGLRFKTRTGKDPFEVPTDCVTRCLGNTTGTGLPLEAPTGSGFYSLQPSLTFLYPSDPAVFFGGISYTYNFGRDGVTRTVLNDQIELLGDVKPGDVWGMNFGMGLSINERSSFSIGVELYSIGPTEQNGEKVRGSVRTQLASLLLGYSFRLSDRTNLNVSVGAGLTRDTPDLTLTLRMPMTF</sequence>
<keyword evidence="3" id="KW-0418">Kinase</keyword>
<comment type="caution">
    <text evidence="3">The sequence shown here is derived from an EMBL/GenBank/DDBJ whole genome shotgun (WGS) entry which is preliminary data.</text>
</comment>
<dbReference type="RefSeq" id="WP_286659257.1">
    <property type="nucleotide sequence ID" value="NZ_JASZYV010000001.1"/>
</dbReference>
<keyword evidence="2" id="KW-0732">Signal</keyword>
<feature type="signal peptide" evidence="2">
    <location>
        <begin position="1"/>
        <end position="27"/>
    </location>
</feature>
<protein>
    <submittedName>
        <fullName evidence="3">Acetate kinase</fullName>
    </submittedName>
</protein>
<feature type="chain" id="PRO_5046233935" evidence="2">
    <location>
        <begin position="28"/>
        <end position="448"/>
    </location>
</feature>
<reference evidence="3" key="1">
    <citation type="submission" date="2023-06" db="EMBL/GenBank/DDBJ databases">
        <authorList>
            <person name="Jiang Y."/>
            <person name="Liu Q."/>
        </authorList>
    </citation>
    <scope>NUCLEOTIDE SEQUENCE</scope>
    <source>
        <strain evidence="3">CGMCC 1.12089</strain>
    </source>
</reference>
<dbReference type="EMBL" id="JASZYV010000001">
    <property type="protein sequence ID" value="MDM0044200.1"/>
    <property type="molecule type" value="Genomic_DNA"/>
</dbReference>
<evidence type="ECO:0000313" key="4">
    <source>
        <dbReference type="Proteomes" id="UP001174908"/>
    </source>
</evidence>
<gene>
    <name evidence="3" type="ORF">QTH91_06875</name>
</gene>
<dbReference type="Proteomes" id="UP001174908">
    <property type="component" value="Unassembled WGS sequence"/>
</dbReference>
<proteinExistence type="predicted"/>
<keyword evidence="3" id="KW-0808">Transferase</keyword>
<name>A0ABT7N8I0_9BURK</name>
<evidence type="ECO:0000256" key="2">
    <source>
        <dbReference type="SAM" id="SignalP"/>
    </source>
</evidence>
<keyword evidence="4" id="KW-1185">Reference proteome</keyword>
<evidence type="ECO:0000256" key="1">
    <source>
        <dbReference type="SAM" id="MobiDB-lite"/>
    </source>
</evidence>
<dbReference type="GO" id="GO:0016301">
    <property type="term" value="F:kinase activity"/>
    <property type="evidence" value="ECO:0007669"/>
    <property type="project" value="UniProtKB-KW"/>
</dbReference>
<organism evidence="3 4">
    <name type="scientific">Variovorax dokdonensis</name>
    <dbReference type="NCBI Taxonomy" id="344883"/>
    <lineage>
        <taxon>Bacteria</taxon>
        <taxon>Pseudomonadati</taxon>
        <taxon>Pseudomonadota</taxon>
        <taxon>Betaproteobacteria</taxon>
        <taxon>Burkholderiales</taxon>
        <taxon>Comamonadaceae</taxon>
        <taxon>Variovorax</taxon>
    </lineage>
</organism>